<evidence type="ECO:0000313" key="2">
    <source>
        <dbReference type="EMBL" id="MFD1512237.1"/>
    </source>
</evidence>
<dbReference type="Proteomes" id="UP001597187">
    <property type="component" value="Unassembled WGS sequence"/>
</dbReference>
<proteinExistence type="predicted"/>
<feature type="transmembrane region" description="Helical" evidence="1">
    <location>
        <begin position="12"/>
        <end position="35"/>
    </location>
</feature>
<dbReference type="AlphaFoldDB" id="A0ABD6ARG6"/>
<keyword evidence="3" id="KW-1185">Reference proteome</keyword>
<gene>
    <name evidence="2" type="ORF">ACFSBT_02950</name>
</gene>
<keyword evidence="1" id="KW-0812">Transmembrane</keyword>
<organism evidence="2 3">
    <name type="scientific">Halomarina rubra</name>
    <dbReference type="NCBI Taxonomy" id="2071873"/>
    <lineage>
        <taxon>Archaea</taxon>
        <taxon>Methanobacteriati</taxon>
        <taxon>Methanobacteriota</taxon>
        <taxon>Stenosarchaea group</taxon>
        <taxon>Halobacteria</taxon>
        <taxon>Halobacteriales</taxon>
        <taxon>Natronomonadaceae</taxon>
        <taxon>Halomarina</taxon>
    </lineage>
</organism>
<keyword evidence="1" id="KW-0472">Membrane</keyword>
<evidence type="ECO:0000256" key="1">
    <source>
        <dbReference type="SAM" id="Phobius"/>
    </source>
</evidence>
<dbReference type="EMBL" id="JBHUDC010000002">
    <property type="protein sequence ID" value="MFD1512237.1"/>
    <property type="molecule type" value="Genomic_DNA"/>
</dbReference>
<accession>A0ABD6ARG6</accession>
<protein>
    <recommendedName>
        <fullName evidence="4">Flagellin</fullName>
    </recommendedName>
</protein>
<evidence type="ECO:0008006" key="4">
    <source>
        <dbReference type="Google" id="ProtNLM"/>
    </source>
</evidence>
<dbReference type="Pfam" id="PF23928">
    <property type="entry name" value="DUF7266"/>
    <property type="match status" value="1"/>
</dbReference>
<evidence type="ECO:0000313" key="3">
    <source>
        <dbReference type="Proteomes" id="UP001597187"/>
    </source>
</evidence>
<comment type="caution">
    <text evidence="2">The sequence shown here is derived from an EMBL/GenBank/DDBJ whole genome shotgun (WGS) entry which is preliminary data.</text>
</comment>
<reference evidence="2 3" key="1">
    <citation type="journal article" date="2019" name="Int. J. Syst. Evol. Microbiol.">
        <title>The Global Catalogue of Microorganisms (GCM) 10K type strain sequencing project: providing services to taxonomists for standard genome sequencing and annotation.</title>
        <authorList>
            <consortium name="The Broad Institute Genomics Platform"/>
            <consortium name="The Broad Institute Genome Sequencing Center for Infectious Disease"/>
            <person name="Wu L."/>
            <person name="Ma J."/>
        </authorList>
    </citation>
    <scope>NUCLEOTIDE SEQUENCE [LARGE SCALE GENOMIC DNA]</scope>
    <source>
        <strain evidence="2 3">CGMCC 1.12563</strain>
    </source>
</reference>
<dbReference type="RefSeq" id="WP_250872224.1">
    <property type="nucleotide sequence ID" value="NZ_JALXFV010000002.1"/>
</dbReference>
<name>A0ABD6ARG6_9EURY</name>
<keyword evidence="1" id="KW-1133">Transmembrane helix</keyword>
<dbReference type="InterPro" id="IPR055690">
    <property type="entry name" value="DUF7266"/>
</dbReference>
<sequence>MTDERAVSTTVGFVTTLGVASILISGLLIAGGGFVDDQRERTIRSEMQVIGQQVASDIDATDRLVQTGESVSELRVTHQLPDRVTGAQYSIEVDNSGSQTRLKLSSDDPDVTVWVQFDAQTEVVGERFTGGDLVIRYADADLDGDLELEVTGR</sequence>